<evidence type="ECO:0000256" key="2">
    <source>
        <dbReference type="ARBA" id="ARBA00023157"/>
    </source>
</evidence>
<evidence type="ECO:0000313" key="6">
    <source>
        <dbReference type="EMBL" id="MCL7047226.1"/>
    </source>
</evidence>
<evidence type="ECO:0000256" key="1">
    <source>
        <dbReference type="ARBA" id="ARBA00022729"/>
    </source>
</evidence>
<protein>
    <recommendedName>
        <fullName evidence="5">Pectinesterase inhibitor domain-containing protein</fullName>
    </recommendedName>
</protein>
<name>A0AA41VTI5_PAPNU</name>
<feature type="domain" description="Pectinesterase inhibitor" evidence="5">
    <location>
        <begin position="22"/>
        <end position="181"/>
    </location>
</feature>
<feature type="chain" id="PRO_5041211873" description="Pectinesterase inhibitor domain-containing protein" evidence="4">
    <location>
        <begin position="25"/>
        <end position="189"/>
    </location>
</feature>
<dbReference type="Gene3D" id="1.20.140.40">
    <property type="entry name" value="Invertase/pectin methylesterase inhibitor family protein"/>
    <property type="match status" value="1"/>
</dbReference>
<dbReference type="EMBL" id="JAJJMA010290734">
    <property type="protein sequence ID" value="MCL7047226.1"/>
    <property type="molecule type" value="Genomic_DNA"/>
</dbReference>
<reference evidence="6" key="1">
    <citation type="submission" date="2022-03" db="EMBL/GenBank/DDBJ databases">
        <title>A functionally conserved STORR gene fusion in Papaver species that diverged 16.8 million years ago.</title>
        <authorList>
            <person name="Catania T."/>
        </authorList>
    </citation>
    <scope>NUCLEOTIDE SEQUENCE</scope>
    <source>
        <strain evidence="6">S-191538</strain>
    </source>
</reference>
<dbReference type="InterPro" id="IPR006501">
    <property type="entry name" value="Pectinesterase_inhib_dom"/>
</dbReference>
<comment type="similarity">
    <text evidence="3">Belongs to the PMEI family.</text>
</comment>
<dbReference type="Proteomes" id="UP001177140">
    <property type="component" value="Unassembled WGS sequence"/>
</dbReference>
<dbReference type="GO" id="GO:0004857">
    <property type="term" value="F:enzyme inhibitor activity"/>
    <property type="evidence" value="ECO:0007669"/>
    <property type="project" value="InterPro"/>
</dbReference>
<dbReference type="Pfam" id="PF04043">
    <property type="entry name" value="PMEI"/>
    <property type="match status" value="1"/>
</dbReference>
<dbReference type="PANTHER" id="PTHR35357:SF8">
    <property type="entry name" value="OS01G0111000 PROTEIN"/>
    <property type="match status" value="1"/>
</dbReference>
<evidence type="ECO:0000259" key="5">
    <source>
        <dbReference type="SMART" id="SM00856"/>
    </source>
</evidence>
<dbReference type="SMART" id="SM00856">
    <property type="entry name" value="PMEI"/>
    <property type="match status" value="1"/>
</dbReference>
<keyword evidence="2" id="KW-1015">Disulfide bond</keyword>
<keyword evidence="1 4" id="KW-0732">Signal</keyword>
<evidence type="ECO:0000256" key="4">
    <source>
        <dbReference type="SAM" id="SignalP"/>
    </source>
</evidence>
<proteinExistence type="inferred from homology"/>
<keyword evidence="7" id="KW-1185">Reference proteome</keyword>
<dbReference type="NCBIfam" id="TIGR01614">
    <property type="entry name" value="PME_inhib"/>
    <property type="match status" value="1"/>
</dbReference>
<dbReference type="InterPro" id="IPR034088">
    <property type="entry name" value="Pla_a_1-like"/>
</dbReference>
<evidence type="ECO:0000313" key="7">
    <source>
        <dbReference type="Proteomes" id="UP001177140"/>
    </source>
</evidence>
<organism evidence="6 7">
    <name type="scientific">Papaver nudicaule</name>
    <name type="common">Iceland poppy</name>
    <dbReference type="NCBI Taxonomy" id="74823"/>
    <lineage>
        <taxon>Eukaryota</taxon>
        <taxon>Viridiplantae</taxon>
        <taxon>Streptophyta</taxon>
        <taxon>Embryophyta</taxon>
        <taxon>Tracheophyta</taxon>
        <taxon>Spermatophyta</taxon>
        <taxon>Magnoliopsida</taxon>
        <taxon>Ranunculales</taxon>
        <taxon>Papaveraceae</taxon>
        <taxon>Papaveroideae</taxon>
        <taxon>Papaver</taxon>
    </lineage>
</organism>
<feature type="signal peptide" evidence="4">
    <location>
        <begin position="1"/>
        <end position="24"/>
    </location>
</feature>
<dbReference type="SUPFAM" id="SSF101148">
    <property type="entry name" value="Plant invertase/pectin methylesterase inhibitor"/>
    <property type="match status" value="1"/>
</dbReference>
<dbReference type="AlphaFoldDB" id="A0AA41VTI5"/>
<dbReference type="CDD" id="cd15795">
    <property type="entry name" value="PMEI-Pla_a_1_like"/>
    <property type="match status" value="1"/>
</dbReference>
<comment type="caution">
    <text evidence="6">The sequence shown here is derived from an EMBL/GenBank/DDBJ whole genome shotgun (WGS) entry which is preliminary data.</text>
</comment>
<dbReference type="InterPro" id="IPR035513">
    <property type="entry name" value="Invertase/methylesterase_inhib"/>
</dbReference>
<accession>A0AA41VTI5</accession>
<evidence type="ECO:0000256" key="3">
    <source>
        <dbReference type="ARBA" id="ARBA00038471"/>
    </source>
</evidence>
<gene>
    <name evidence="6" type="ORF">MKW94_023835</name>
</gene>
<sequence>MSPSFSFSSIFIVFLVLNFHAVNGDLISDVCNKASAAPITKSPSALAVPYDFCVASLSANPASKDADLMGLGAISLEKCAENAESVDNDISQLLRTGKAEQEAKPILHACSLYNYGPADRAVRQAMEDFKNKDYGNAEMKLKSALPAPLLCEERFTEGGVASPLTKQNGDFYRLTSISLAITDMINVTE</sequence>
<dbReference type="PANTHER" id="PTHR35357">
    <property type="entry name" value="OS02G0537100 PROTEIN"/>
    <property type="match status" value="1"/>
</dbReference>